<reference evidence="1 2" key="1">
    <citation type="submission" date="2018-12" db="EMBL/GenBank/DDBJ databases">
        <title>Hymenobacter gummosus sp. nov., isolated from a spring.</title>
        <authorList>
            <person name="Nie L."/>
        </authorList>
    </citation>
    <scope>NUCLEOTIDE SEQUENCE [LARGE SCALE GENOMIC DNA]</scope>
    <source>
        <strain evidence="1 2">KCTC 52166</strain>
    </source>
</reference>
<name>A0A431U116_9BACT</name>
<accession>A0A431U116</accession>
<sequence>MRPALLLVLLLLLSWPVTAQRLVRDRIYPNSIYAFGRSVLTPQNQVLTALFKRHPQMPGFFGRAVFLNRQLDTTTTLQRVYNLAPGIPGPGPAGGYIYAYGEPSSDTQDATLRRYRSDMTLRWQRRYDLHPGYQEGPTGLVSTADAHFLSIYSFAPGNRRRNVVLKVDTAGAPLWQRNYGWSGTDFILDMQRTRQGNLLLYGITADLGSGRIQIKLLELTQSGDSVQGRRIAPPGVGRNIAVTGTFADNILQLTDGGYLCTIGLDSVNRPNIPLAVKVDAQLRPVWTRVERYGPPRTSGAAARYGNAVELAYGSVLVLCYYEGTPVTEDRPFYLLRLDGATGQLLQRHEFRSTICNRMAAFQLLADGDSAAYVLGLCSAGPGGASVQAPYAARLSLRGLPAIVTAATPRPAADAAAGLGQPYPNPATAAVRVPYRRAAGTAPATVQLFDALGRRVRLVPVPAAPSGQVELQLTGLAAGVYWLRYEQGGTATGPGRQLLVQP</sequence>
<keyword evidence="2" id="KW-1185">Reference proteome</keyword>
<dbReference type="NCBIfam" id="TIGR04183">
    <property type="entry name" value="Por_Secre_tail"/>
    <property type="match status" value="1"/>
</dbReference>
<dbReference type="Proteomes" id="UP000282184">
    <property type="component" value="Unassembled WGS sequence"/>
</dbReference>
<dbReference type="RefSeq" id="WP_126694298.1">
    <property type="nucleotide sequence ID" value="NZ_RXOF01000009.1"/>
</dbReference>
<organism evidence="1 2">
    <name type="scientific">Hymenobacter gummosus</name>
    <dbReference type="NCBI Taxonomy" id="1776032"/>
    <lineage>
        <taxon>Bacteria</taxon>
        <taxon>Pseudomonadati</taxon>
        <taxon>Bacteroidota</taxon>
        <taxon>Cytophagia</taxon>
        <taxon>Cytophagales</taxon>
        <taxon>Hymenobacteraceae</taxon>
        <taxon>Hymenobacter</taxon>
    </lineage>
</organism>
<comment type="caution">
    <text evidence="1">The sequence shown here is derived from an EMBL/GenBank/DDBJ whole genome shotgun (WGS) entry which is preliminary data.</text>
</comment>
<dbReference type="InterPro" id="IPR026444">
    <property type="entry name" value="Secre_tail"/>
</dbReference>
<dbReference type="EMBL" id="RXOF01000009">
    <property type="protein sequence ID" value="RTQ48593.1"/>
    <property type="molecule type" value="Genomic_DNA"/>
</dbReference>
<evidence type="ECO:0000313" key="1">
    <source>
        <dbReference type="EMBL" id="RTQ48593.1"/>
    </source>
</evidence>
<gene>
    <name evidence="1" type="ORF">EJV47_16605</name>
</gene>
<dbReference type="OrthoDB" id="976933at2"/>
<evidence type="ECO:0000313" key="2">
    <source>
        <dbReference type="Proteomes" id="UP000282184"/>
    </source>
</evidence>
<protein>
    <submittedName>
        <fullName evidence="1">T9SS type A sorting domain-containing protein</fullName>
    </submittedName>
</protein>
<proteinExistence type="predicted"/>
<dbReference type="AlphaFoldDB" id="A0A431U116"/>